<dbReference type="PRINTS" id="PR01487">
    <property type="entry name" value="LUXSPROTEIN"/>
</dbReference>
<dbReference type="SUPFAM" id="SSF63411">
    <property type="entry name" value="LuxS/MPP-like metallohydrolase"/>
    <property type="match status" value="1"/>
</dbReference>
<evidence type="ECO:0000256" key="8">
    <source>
        <dbReference type="ARBA" id="ARBA00022723"/>
    </source>
</evidence>
<sequence length="154" mass="17161">MELKQIASFQVDHRKLTEGMYTSRVDGDVVTYDIRMVRPNCGAYLGYGAIHSFEHLFATYVRSGPQSDKVIYAGPMGCRTGFYFLVRDMDPAAAIDLVKETMDFIAGYEGPIPGATEAECGNYREQDLEGARAAAKKMIPILADWTADKLVYQK</sequence>
<dbReference type="InterPro" id="IPR011249">
    <property type="entry name" value="Metalloenz_LuxS/M16"/>
</dbReference>
<evidence type="ECO:0000256" key="4">
    <source>
        <dbReference type="ARBA" id="ARBA00011738"/>
    </source>
</evidence>
<evidence type="ECO:0000256" key="13">
    <source>
        <dbReference type="ARBA" id="ARBA00030600"/>
    </source>
</evidence>
<dbReference type="Proteomes" id="UP000886824">
    <property type="component" value="Unassembled WGS sequence"/>
</dbReference>
<evidence type="ECO:0000256" key="5">
    <source>
        <dbReference type="ARBA" id="ARBA00012240"/>
    </source>
</evidence>
<keyword evidence="11 15" id="KW-0456">Lyase</keyword>
<dbReference type="GO" id="GO:0009372">
    <property type="term" value="P:quorum sensing"/>
    <property type="evidence" value="ECO:0007669"/>
    <property type="project" value="UniProtKB-KW"/>
</dbReference>
<comment type="caution">
    <text evidence="15">The sequence shown here is derived from an EMBL/GenBank/DDBJ whole genome shotgun (WGS) entry which is preliminary data.</text>
</comment>
<dbReference type="PANTHER" id="PTHR35799:SF1">
    <property type="entry name" value="S-RIBOSYLHOMOCYSTEINE LYASE"/>
    <property type="match status" value="1"/>
</dbReference>
<keyword evidence="7" id="KW-0673">Quorum sensing</keyword>
<dbReference type="GO" id="GO:0005506">
    <property type="term" value="F:iron ion binding"/>
    <property type="evidence" value="ECO:0007669"/>
    <property type="project" value="InterPro"/>
</dbReference>
<evidence type="ECO:0000313" key="15">
    <source>
        <dbReference type="EMBL" id="HIY74079.1"/>
    </source>
</evidence>
<evidence type="ECO:0000256" key="9">
    <source>
        <dbReference type="ARBA" id="ARBA00022929"/>
    </source>
</evidence>
<evidence type="ECO:0000256" key="11">
    <source>
        <dbReference type="ARBA" id="ARBA00023239"/>
    </source>
</evidence>
<dbReference type="Pfam" id="PF02664">
    <property type="entry name" value="LuxS"/>
    <property type="match status" value="1"/>
</dbReference>
<keyword evidence="8" id="KW-0479">Metal-binding</keyword>
<comment type="cofactor">
    <cofactor evidence="2">
        <name>Fe cation</name>
        <dbReference type="ChEBI" id="CHEBI:24875"/>
    </cofactor>
</comment>
<dbReference type="Gene3D" id="3.30.1360.80">
    <property type="entry name" value="S-ribosylhomocysteinase (LuxS)"/>
    <property type="match status" value="1"/>
</dbReference>
<evidence type="ECO:0000256" key="1">
    <source>
        <dbReference type="ARBA" id="ARBA00000297"/>
    </source>
</evidence>
<organism evidence="15 16">
    <name type="scientific">Candidatus Intestinimonas merdavium</name>
    <dbReference type="NCBI Taxonomy" id="2838622"/>
    <lineage>
        <taxon>Bacteria</taxon>
        <taxon>Bacillati</taxon>
        <taxon>Bacillota</taxon>
        <taxon>Clostridia</taxon>
        <taxon>Eubacteriales</taxon>
        <taxon>Intestinimonas</taxon>
    </lineage>
</organism>
<dbReference type="GO" id="GO:0043768">
    <property type="term" value="F:S-ribosylhomocysteine lyase activity"/>
    <property type="evidence" value="ECO:0007669"/>
    <property type="project" value="UniProtKB-EC"/>
</dbReference>
<evidence type="ECO:0000256" key="10">
    <source>
        <dbReference type="ARBA" id="ARBA00023004"/>
    </source>
</evidence>
<dbReference type="EC" id="4.4.1.21" evidence="5"/>
<evidence type="ECO:0000256" key="2">
    <source>
        <dbReference type="ARBA" id="ARBA00001962"/>
    </source>
</evidence>
<proteinExistence type="inferred from homology"/>
<evidence type="ECO:0000256" key="7">
    <source>
        <dbReference type="ARBA" id="ARBA00022654"/>
    </source>
</evidence>
<evidence type="ECO:0000256" key="6">
    <source>
        <dbReference type="ARBA" id="ARBA00015130"/>
    </source>
</evidence>
<dbReference type="InterPro" id="IPR037005">
    <property type="entry name" value="LuxS_sf"/>
</dbReference>
<dbReference type="PANTHER" id="PTHR35799">
    <property type="entry name" value="S-RIBOSYLHOMOCYSTEINE LYASE"/>
    <property type="match status" value="1"/>
</dbReference>
<dbReference type="InterPro" id="IPR003815">
    <property type="entry name" value="S-ribosylhomocysteinase"/>
</dbReference>
<dbReference type="EMBL" id="DXCX01000092">
    <property type="protein sequence ID" value="HIY74079.1"/>
    <property type="molecule type" value="Genomic_DNA"/>
</dbReference>
<evidence type="ECO:0000256" key="3">
    <source>
        <dbReference type="ARBA" id="ARBA00007311"/>
    </source>
</evidence>
<gene>
    <name evidence="15" type="ORF">H9826_08935</name>
</gene>
<reference evidence="15" key="1">
    <citation type="journal article" date="2021" name="PeerJ">
        <title>Extensive microbial diversity within the chicken gut microbiome revealed by metagenomics and culture.</title>
        <authorList>
            <person name="Gilroy R."/>
            <person name="Ravi A."/>
            <person name="Getino M."/>
            <person name="Pursley I."/>
            <person name="Horton D.L."/>
            <person name="Alikhan N.F."/>
            <person name="Baker D."/>
            <person name="Gharbi K."/>
            <person name="Hall N."/>
            <person name="Watson M."/>
            <person name="Adriaenssens E.M."/>
            <person name="Foster-Nyarko E."/>
            <person name="Jarju S."/>
            <person name="Secka A."/>
            <person name="Antonio M."/>
            <person name="Oren A."/>
            <person name="Chaudhuri R.R."/>
            <person name="La Ragione R."/>
            <person name="Hildebrand F."/>
            <person name="Pallen M.J."/>
        </authorList>
    </citation>
    <scope>NUCLEOTIDE SEQUENCE</scope>
    <source>
        <strain evidence="15">CHK33-7979</strain>
    </source>
</reference>
<accession>A0A9D1Z4Y7</accession>
<keyword evidence="10" id="KW-0408">Iron</keyword>
<comment type="catalytic activity">
    <reaction evidence="1">
        <text>S-(5-deoxy-D-ribos-5-yl)-L-homocysteine = (S)-4,5-dihydroxypentane-2,3-dione + L-homocysteine</text>
        <dbReference type="Rhea" id="RHEA:17753"/>
        <dbReference type="ChEBI" id="CHEBI:29484"/>
        <dbReference type="ChEBI" id="CHEBI:58195"/>
        <dbReference type="ChEBI" id="CHEBI:58199"/>
        <dbReference type="EC" id="4.4.1.21"/>
    </reaction>
</comment>
<keyword evidence="9" id="KW-0071">Autoinducer synthesis</keyword>
<dbReference type="AlphaFoldDB" id="A0A9D1Z4Y7"/>
<protein>
    <recommendedName>
        <fullName evidence="6">S-ribosylhomocysteine lyase</fullName>
        <ecNumber evidence="5">4.4.1.21</ecNumber>
    </recommendedName>
    <alternativeName>
        <fullName evidence="13">AI-2 synthesis protein</fullName>
    </alternativeName>
    <alternativeName>
        <fullName evidence="14">Autoinducer-2 production protein LuxS</fullName>
    </alternativeName>
</protein>
<evidence type="ECO:0000256" key="14">
    <source>
        <dbReference type="ARBA" id="ARBA00031777"/>
    </source>
</evidence>
<name>A0A9D1Z4Y7_9FIRM</name>
<comment type="similarity">
    <text evidence="3">Belongs to the LuxS family.</text>
</comment>
<evidence type="ECO:0000256" key="12">
    <source>
        <dbReference type="ARBA" id="ARBA00024654"/>
    </source>
</evidence>
<reference evidence="15" key="2">
    <citation type="submission" date="2021-04" db="EMBL/GenBank/DDBJ databases">
        <authorList>
            <person name="Gilroy R."/>
        </authorList>
    </citation>
    <scope>NUCLEOTIDE SEQUENCE</scope>
    <source>
        <strain evidence="15">CHK33-7979</strain>
    </source>
</reference>
<comment type="subunit">
    <text evidence="4">Homodimer.</text>
</comment>
<comment type="function">
    <text evidence="12">Involved in the synthesis of autoinducer 2 (AI-2) which is secreted by bacteria and is used to communicate both the cell density and the metabolic potential of the environment. The regulation of gene expression in response to changes in cell density is called quorum sensing. Catalyzes the transformation of S-ribosylhomocysteine (RHC) to homocysteine (HC) and 4,5-dihydroxy-2,3-pentadione (DPD).</text>
</comment>
<dbReference type="NCBIfam" id="NF002604">
    <property type="entry name" value="PRK02260.1-4"/>
    <property type="match status" value="1"/>
</dbReference>
<evidence type="ECO:0000313" key="16">
    <source>
        <dbReference type="Proteomes" id="UP000886824"/>
    </source>
</evidence>